<feature type="signal peptide" evidence="1">
    <location>
        <begin position="1"/>
        <end position="21"/>
    </location>
</feature>
<accession>A0ABP9MP36</accession>
<reference evidence="3" key="1">
    <citation type="journal article" date="2019" name="Int. J. Syst. Evol. Microbiol.">
        <title>The Global Catalogue of Microorganisms (GCM) 10K type strain sequencing project: providing services to taxonomists for standard genome sequencing and annotation.</title>
        <authorList>
            <consortium name="The Broad Institute Genomics Platform"/>
            <consortium name="The Broad Institute Genome Sequencing Center for Infectious Disease"/>
            <person name="Wu L."/>
            <person name="Ma J."/>
        </authorList>
    </citation>
    <scope>NUCLEOTIDE SEQUENCE [LARGE SCALE GENOMIC DNA]</scope>
    <source>
        <strain evidence="3">JCM 18424</strain>
    </source>
</reference>
<dbReference type="RefSeq" id="WP_077924911.1">
    <property type="nucleotide sequence ID" value="NZ_BAABKE010000002.1"/>
</dbReference>
<evidence type="ECO:0000313" key="3">
    <source>
        <dbReference type="Proteomes" id="UP001500631"/>
    </source>
</evidence>
<feature type="chain" id="PRO_5046297183" evidence="1">
    <location>
        <begin position="22"/>
        <end position="170"/>
    </location>
</feature>
<keyword evidence="3" id="KW-1185">Reference proteome</keyword>
<dbReference type="EMBL" id="BAABKE010000002">
    <property type="protein sequence ID" value="GAA5097023.1"/>
    <property type="molecule type" value="Genomic_DNA"/>
</dbReference>
<protein>
    <submittedName>
        <fullName evidence="2">Uncharacterized protein</fullName>
    </submittedName>
</protein>
<proteinExistence type="predicted"/>
<evidence type="ECO:0000313" key="2">
    <source>
        <dbReference type="EMBL" id="GAA5097023.1"/>
    </source>
</evidence>
<keyword evidence="1" id="KW-0732">Signal</keyword>
<dbReference type="Proteomes" id="UP001500631">
    <property type="component" value="Unassembled WGS sequence"/>
</dbReference>
<comment type="caution">
    <text evidence="2">The sequence shown here is derived from an EMBL/GenBank/DDBJ whole genome shotgun (WGS) entry which is preliminary data.</text>
</comment>
<gene>
    <name evidence="2" type="ORF">GCM10023338_08080</name>
</gene>
<name>A0ABP9MP36_9GAMM</name>
<evidence type="ECO:0000256" key="1">
    <source>
        <dbReference type="SAM" id="SignalP"/>
    </source>
</evidence>
<organism evidence="2 3">
    <name type="scientific">Wohlfahrtiimonas larvae</name>
    <dbReference type="NCBI Taxonomy" id="1157986"/>
    <lineage>
        <taxon>Bacteria</taxon>
        <taxon>Pseudomonadati</taxon>
        <taxon>Pseudomonadota</taxon>
        <taxon>Gammaproteobacteria</taxon>
        <taxon>Cardiobacteriales</taxon>
        <taxon>Ignatzschineriaceae</taxon>
        <taxon>Wohlfahrtiimonas</taxon>
    </lineage>
</organism>
<sequence>MKKYWQIILASTIFVCMATFAQSITPDMRNFLRLAVDKNGDQRGYTKEDIERYFNVSLTRQGKKYFSNRALPNNPNQSVFEYSTNKGNRYLTFYFEEPVETFEQSISKLRDYKSAWFEREQANGLPIYYFAGKNPSEYIKTRKLYIRIYECSDKPQDRCIRKAQLIFGQR</sequence>